<protein>
    <submittedName>
        <fullName evidence="1">Uncharacterized protein</fullName>
    </submittedName>
</protein>
<evidence type="ECO:0000313" key="1">
    <source>
        <dbReference type="EMBL" id="RJP71874.1"/>
    </source>
</evidence>
<evidence type="ECO:0000313" key="2">
    <source>
        <dbReference type="Proteomes" id="UP000285961"/>
    </source>
</evidence>
<comment type="caution">
    <text evidence="1">The sequence shown here is derived from an EMBL/GenBank/DDBJ whole genome shotgun (WGS) entry which is preliminary data.</text>
</comment>
<name>A0A419F1A5_9BACT</name>
<reference evidence="1 2" key="1">
    <citation type="journal article" date="2017" name="ISME J.">
        <title>Energy and carbon metabolisms in a deep terrestrial subsurface fluid microbial community.</title>
        <authorList>
            <person name="Momper L."/>
            <person name="Jungbluth S.P."/>
            <person name="Lee M.D."/>
            <person name="Amend J.P."/>
        </authorList>
    </citation>
    <scope>NUCLEOTIDE SEQUENCE [LARGE SCALE GENOMIC DNA]</scope>
    <source>
        <strain evidence="1">SURF_17</strain>
    </source>
</reference>
<accession>A0A419F1A5</accession>
<dbReference type="EMBL" id="QZKI01000053">
    <property type="protein sequence ID" value="RJP71874.1"/>
    <property type="molecule type" value="Genomic_DNA"/>
</dbReference>
<dbReference type="AlphaFoldDB" id="A0A419F1A5"/>
<dbReference type="Proteomes" id="UP000285961">
    <property type="component" value="Unassembled WGS sequence"/>
</dbReference>
<organism evidence="1 2">
    <name type="scientific">Candidatus Abyssobacteria bacterium SURF_17</name>
    <dbReference type="NCBI Taxonomy" id="2093361"/>
    <lineage>
        <taxon>Bacteria</taxon>
        <taxon>Pseudomonadati</taxon>
        <taxon>Candidatus Hydrogenedentota</taxon>
        <taxon>Candidatus Abyssobacteria</taxon>
    </lineage>
</organism>
<sequence length="75" mass="8897">MHFFRSEEHLRNWADFSSDKEEGTVALNDLVKMFSSNFFRRRLDPDYVSNLQEYIGEFLATMKEIGKTGPYWLPS</sequence>
<gene>
    <name evidence="1" type="ORF">C4532_06900</name>
</gene>
<proteinExistence type="predicted"/>